<dbReference type="PANTHER" id="PTHR13402">
    <property type="entry name" value="RGPR-RELATED"/>
    <property type="match status" value="1"/>
</dbReference>
<feature type="region of interest" description="Disordered" evidence="8">
    <location>
        <begin position="1183"/>
        <end position="1240"/>
    </location>
</feature>
<feature type="compositionally biased region" description="Low complexity" evidence="8">
    <location>
        <begin position="1427"/>
        <end position="1436"/>
    </location>
</feature>
<feature type="region of interest" description="Disordered" evidence="8">
    <location>
        <begin position="1471"/>
        <end position="1587"/>
    </location>
</feature>
<evidence type="ECO:0000313" key="11">
    <source>
        <dbReference type="EMBL" id="KIL69765.1"/>
    </source>
</evidence>
<dbReference type="EMBL" id="KN818225">
    <property type="protein sequence ID" value="KIL69765.1"/>
    <property type="molecule type" value="Genomic_DNA"/>
</dbReference>
<comment type="function">
    <text evidence="6 7">Involved in the initiation of assembly of the COPII coat required for the formation of transport vesicles from the endoplasmic reticulum (ER) and the selection of cargo molecules. Also involved in autophagy.</text>
</comment>
<feature type="compositionally biased region" description="Polar residues" evidence="8">
    <location>
        <begin position="406"/>
        <end position="416"/>
    </location>
</feature>
<evidence type="ECO:0000259" key="10">
    <source>
        <dbReference type="Pfam" id="PF12932"/>
    </source>
</evidence>
<feature type="compositionally biased region" description="Basic and acidic residues" evidence="8">
    <location>
        <begin position="1413"/>
        <end position="1424"/>
    </location>
</feature>
<feature type="region of interest" description="Disordered" evidence="8">
    <location>
        <begin position="1279"/>
        <end position="1306"/>
    </location>
</feature>
<feature type="compositionally biased region" description="Polar residues" evidence="8">
    <location>
        <begin position="1205"/>
        <end position="1240"/>
    </location>
</feature>
<feature type="compositionally biased region" description="Low complexity" evidence="8">
    <location>
        <begin position="417"/>
        <end position="427"/>
    </location>
</feature>
<dbReference type="Pfam" id="PF12931">
    <property type="entry name" value="TPR_Sec16"/>
    <property type="match status" value="1"/>
</dbReference>
<dbReference type="GO" id="GO:0070971">
    <property type="term" value="C:endoplasmic reticulum exit site"/>
    <property type="evidence" value="ECO:0007669"/>
    <property type="project" value="TreeGrafter"/>
</dbReference>
<feature type="compositionally biased region" description="Polar residues" evidence="8">
    <location>
        <begin position="1398"/>
        <end position="1409"/>
    </location>
</feature>
<feature type="compositionally biased region" description="Polar residues" evidence="8">
    <location>
        <begin position="557"/>
        <end position="566"/>
    </location>
</feature>
<evidence type="ECO:0000256" key="3">
    <source>
        <dbReference type="ARBA" id="ARBA00022448"/>
    </source>
</evidence>
<evidence type="ECO:0000256" key="7">
    <source>
        <dbReference type="RuleBase" id="RU364101"/>
    </source>
</evidence>
<feature type="region of interest" description="Disordered" evidence="8">
    <location>
        <begin position="1364"/>
        <end position="1436"/>
    </location>
</feature>
<dbReference type="Proteomes" id="UP000054549">
    <property type="component" value="Unassembled WGS sequence"/>
</dbReference>
<comment type="similarity">
    <text evidence="2 7">Belongs to the SEC16 family.</text>
</comment>
<gene>
    <name evidence="11" type="ORF">M378DRAFT_156995</name>
</gene>
<protein>
    <recommendedName>
        <fullName evidence="7">Protein transport protein sec16</fullName>
    </recommendedName>
</protein>
<dbReference type="HOGENOM" id="CLU_001760_0_0_1"/>
<dbReference type="FunCoup" id="A0A0C2T1S1">
    <property type="interactions" value="47"/>
</dbReference>
<evidence type="ECO:0000256" key="4">
    <source>
        <dbReference type="ARBA" id="ARBA00022824"/>
    </source>
</evidence>
<feature type="region of interest" description="Disordered" evidence="8">
    <location>
        <begin position="218"/>
        <end position="304"/>
    </location>
</feature>
<keyword evidence="3 7" id="KW-0813">Transport</keyword>
<evidence type="ECO:0000256" key="2">
    <source>
        <dbReference type="ARBA" id="ARBA00005927"/>
    </source>
</evidence>
<dbReference type="CDD" id="cd09233">
    <property type="entry name" value="ACE1-Sec16-like"/>
    <property type="match status" value="1"/>
</dbReference>
<keyword evidence="7" id="KW-0072">Autophagy</keyword>
<dbReference type="Pfam" id="PF12932">
    <property type="entry name" value="Sec16"/>
    <property type="match status" value="1"/>
</dbReference>
<name>A0A0C2T1S1_AMAMK</name>
<dbReference type="GO" id="GO:0006914">
    <property type="term" value="P:autophagy"/>
    <property type="evidence" value="ECO:0007669"/>
    <property type="project" value="UniProtKB-KW"/>
</dbReference>
<keyword evidence="5 7" id="KW-0931">ER-Golgi transport</keyword>
<dbReference type="GO" id="GO:0007030">
    <property type="term" value="P:Golgi organization"/>
    <property type="evidence" value="ECO:0007669"/>
    <property type="project" value="TreeGrafter"/>
</dbReference>
<evidence type="ECO:0000256" key="1">
    <source>
        <dbReference type="ARBA" id="ARBA00004397"/>
    </source>
</evidence>
<accession>A0A0C2T1S1</accession>
<evidence type="ECO:0000256" key="6">
    <source>
        <dbReference type="ARBA" id="ARBA00024687"/>
    </source>
</evidence>
<feature type="compositionally biased region" description="Polar residues" evidence="8">
    <location>
        <begin position="525"/>
        <end position="542"/>
    </location>
</feature>
<feature type="compositionally biased region" description="Polar residues" evidence="8">
    <location>
        <begin position="162"/>
        <end position="173"/>
    </location>
</feature>
<dbReference type="OrthoDB" id="8918678at2759"/>
<comment type="subcellular location">
    <subcellularLocation>
        <location evidence="1">Endoplasmic reticulum membrane</location>
        <topology evidence="1">Peripheral membrane protein</topology>
        <orientation evidence="1">Cytoplasmic side</orientation>
    </subcellularLocation>
</comment>
<keyword evidence="7" id="KW-0472">Membrane</keyword>
<proteinExistence type="inferred from homology"/>
<sequence>MNGVEAAASLFGPDDSNSDPFASLGDNLTPNVEVLNDRHARQTGLMPDNDPTFGDPYGGAQGAPFAGEPSQDSPPTQQGASQDYGQHTAYPSSVPVKEHQNSEWYSAGQYQTASVQVSEANTTFRSAYSLGSESSGHSSSQIAYNSYVPVSTNSAHISTYAPATSTPKNSSYHPSTASPAQSSSAYTSAPSTTYTAASTSPNYNVNIPSLSPVNVPAPPAPAPVSTINRPKVSNAYDPPFPPPTKSKRVASRAGTNQTPPTVYNPYQGGSNAYNDSPMHYPPSVKLPSIPTSEPPPSGMPLPRGDYANDSTFTSAMDLGRNAIDGLPRQDSTYSAYQPAWTMQANTRDGYSMENKVVERQNAGEDLKHAVEGGQVHYSAESFSTRERKDEPRPGSFSPGMSWRPQPGQNGRNSNQTSPKQSPKSSPPRARISSDYGDASGTFSPERLTEHVSGTSPNGKSQVSPTALAETRGTQSTDLYENGPIPSHPGMSSSIFSQSPPPISSDAFGPPKSNRYNVDERRAPSPGSQPIRSSNGRQSTKPQSGVRPPSRIGALRGRSTSNGSALGSSEHYAPPQYPRSQLPGTEPGPVLQAPLSVSQPIYPAVEHPTIIHDLFAKSQAPYAPSPSLLGTNDPLGRTSARAPVISFGFGGKLVACFHGSNTLNTGFDVALASRRTTSVEIHRLSKVIPSSILDVSASSFPGPLFSDPGASSSSLVRTAASGQKNKKAGVLKYLTEKAEEISHGLGYLTLGSVERRQAEGKLVLVKFLKAMIENDGRLSGSPSVEGSVRAALVPRLDGTLGVPTPEFTTTADTHALHSEASSMGPESVISVSTLRSSSLDRIQEYLLRGERRQAYHYALDEKLWAHAMVIASSIDKDAWKEVIAEFLRAELSVKDDVSHGTSYKGKDSQGSPSNGREALKMAYSLYSGQGPASLQELVPQTLLGHATAKLQIQNATPAHVTPRTPNFHPPPPTTSIPPETLAKWAEIVAMMVSTAVNAETSAALTALGDQLLASQYVEAAHACYLLAPQTSLMGGLGNPAVRIVLVGSSSPAAVPNFSADLEPIIFSEIVEFALSLSPTTKGQEAFAGLPHLQAYRFIRAVSLAEIGEIQLANRYCEAISASLGRSSPYFTSTLLDQLRGLADRIGGISHVDKSSSWMGSKIGKPSLDSIGGWLEGRFTKLVTGEADSSAEAQERTSLEERMFSGPFSTISSATPSARSSPQPTPATVSLTRTDSAMPFSSQNPYNPVDRAASAMDHYKPKVASAPRVVSAGPAITSFSQSQSRLYGGQDRNSSDLGTDSSTYKMTNGDGQEAHTWWGGSGSYNYNDSASAKTPTATSFMRIDESAVRTTPDGFISLMDAPTFSATAVHDSPRPPTLPEEDDDEDLGLGNTKYKEKTATENGTPTGSAPSEPQKPAESEKNEAKPPDTTGSSSGSWLSRLWKREAAAPGPVKASLGDESSFYYDKDLKRWVNKKGGTDDATAKPAPPPPSRAQTASPSMNSARLNVPRPPNTGTSAIDLSTSPPIRSTIHVRSNLAPPPGLDSKPSTPPGMRLGPNGPSPSRPRSQASTKRNLRSRYVDVLQPEAGGS</sequence>
<keyword evidence="7" id="KW-0653">Protein transport</keyword>
<dbReference type="GO" id="GO:0070973">
    <property type="term" value="P:protein localization to endoplasmic reticulum exit site"/>
    <property type="evidence" value="ECO:0007669"/>
    <property type="project" value="TreeGrafter"/>
</dbReference>
<feature type="compositionally biased region" description="Basic and acidic residues" evidence="8">
    <location>
        <begin position="1471"/>
        <end position="1480"/>
    </location>
</feature>
<feature type="compositionally biased region" description="Polar residues" evidence="8">
    <location>
        <begin position="1510"/>
        <end position="1524"/>
    </location>
</feature>
<evidence type="ECO:0000259" key="9">
    <source>
        <dbReference type="Pfam" id="PF12931"/>
    </source>
</evidence>
<feature type="domain" description="Sec16 Sec23-binding" evidence="9">
    <location>
        <begin position="841"/>
        <end position="1184"/>
    </location>
</feature>
<feature type="compositionally biased region" description="Basic and acidic residues" evidence="8">
    <location>
        <begin position="383"/>
        <end position="392"/>
    </location>
</feature>
<feature type="domain" description="Sec16 central conserved" evidence="10">
    <location>
        <begin position="641"/>
        <end position="775"/>
    </location>
</feature>
<keyword evidence="12" id="KW-1185">Reference proteome</keyword>
<feature type="region of interest" description="Disordered" evidence="8">
    <location>
        <begin position="370"/>
        <end position="591"/>
    </location>
</feature>
<dbReference type="STRING" id="946122.A0A0C2T1S1"/>
<evidence type="ECO:0000256" key="8">
    <source>
        <dbReference type="SAM" id="MobiDB-lite"/>
    </source>
</evidence>
<feature type="compositionally biased region" description="Low complexity" evidence="8">
    <location>
        <begin position="174"/>
        <end position="200"/>
    </location>
</feature>
<dbReference type="PANTHER" id="PTHR13402:SF6">
    <property type="entry name" value="SECRETORY 16, ISOFORM I"/>
    <property type="match status" value="1"/>
</dbReference>
<feature type="region of interest" description="Disordered" evidence="8">
    <location>
        <begin position="162"/>
        <end position="200"/>
    </location>
</feature>
<feature type="region of interest" description="Disordered" evidence="8">
    <location>
        <begin position="1"/>
        <end position="101"/>
    </location>
</feature>
<feature type="compositionally biased region" description="Polar residues" evidence="8">
    <location>
        <begin position="451"/>
        <end position="464"/>
    </location>
</feature>
<feature type="compositionally biased region" description="Polar residues" evidence="8">
    <location>
        <begin position="70"/>
        <end position="91"/>
    </location>
</feature>
<dbReference type="GO" id="GO:0016192">
    <property type="term" value="P:vesicle-mediated transport"/>
    <property type="evidence" value="ECO:0007669"/>
    <property type="project" value="UniProtKB-KW"/>
</dbReference>
<organism evidence="11 12">
    <name type="scientific">Amanita muscaria (strain Koide BX008)</name>
    <dbReference type="NCBI Taxonomy" id="946122"/>
    <lineage>
        <taxon>Eukaryota</taxon>
        <taxon>Fungi</taxon>
        <taxon>Dikarya</taxon>
        <taxon>Basidiomycota</taxon>
        <taxon>Agaricomycotina</taxon>
        <taxon>Agaricomycetes</taxon>
        <taxon>Agaricomycetidae</taxon>
        <taxon>Agaricales</taxon>
        <taxon>Pluteineae</taxon>
        <taxon>Amanitaceae</taxon>
        <taxon>Amanita</taxon>
    </lineage>
</organism>
<dbReference type="InParanoid" id="A0A0C2T1S1"/>
<keyword evidence="4 7" id="KW-0256">Endoplasmic reticulum</keyword>
<reference evidence="11 12" key="1">
    <citation type="submission" date="2014-04" db="EMBL/GenBank/DDBJ databases">
        <title>Evolutionary Origins and Diversification of the Mycorrhizal Mutualists.</title>
        <authorList>
            <consortium name="DOE Joint Genome Institute"/>
            <consortium name="Mycorrhizal Genomics Consortium"/>
            <person name="Kohler A."/>
            <person name="Kuo A."/>
            <person name="Nagy L.G."/>
            <person name="Floudas D."/>
            <person name="Copeland A."/>
            <person name="Barry K.W."/>
            <person name="Cichocki N."/>
            <person name="Veneault-Fourrey C."/>
            <person name="LaButti K."/>
            <person name="Lindquist E.A."/>
            <person name="Lipzen A."/>
            <person name="Lundell T."/>
            <person name="Morin E."/>
            <person name="Murat C."/>
            <person name="Riley R."/>
            <person name="Ohm R."/>
            <person name="Sun H."/>
            <person name="Tunlid A."/>
            <person name="Henrissat B."/>
            <person name="Grigoriev I.V."/>
            <person name="Hibbett D.S."/>
            <person name="Martin F."/>
        </authorList>
    </citation>
    <scope>NUCLEOTIDE SEQUENCE [LARGE SCALE GENOMIC DNA]</scope>
    <source>
        <strain evidence="11 12">Koide BX008</strain>
    </source>
</reference>
<evidence type="ECO:0000313" key="12">
    <source>
        <dbReference type="Proteomes" id="UP000054549"/>
    </source>
</evidence>
<evidence type="ECO:0000256" key="5">
    <source>
        <dbReference type="ARBA" id="ARBA00022892"/>
    </source>
</evidence>
<dbReference type="InterPro" id="IPR024340">
    <property type="entry name" value="Sec16_CCD"/>
</dbReference>
<dbReference type="InterPro" id="IPR024298">
    <property type="entry name" value="Sec16_Sec23-bd"/>
</dbReference>
<dbReference type="Gene3D" id="1.25.40.1030">
    <property type="match status" value="1"/>
</dbReference>
<feature type="compositionally biased region" description="Basic and acidic residues" evidence="8">
    <location>
        <begin position="1191"/>
        <end position="1201"/>
    </location>
</feature>
<dbReference type="GO" id="GO:0012507">
    <property type="term" value="C:ER to Golgi transport vesicle membrane"/>
    <property type="evidence" value="ECO:0007669"/>
    <property type="project" value="TreeGrafter"/>
</dbReference>
<dbReference type="GO" id="GO:0015031">
    <property type="term" value="P:protein transport"/>
    <property type="evidence" value="ECO:0007669"/>
    <property type="project" value="UniProtKB-KW"/>
</dbReference>
<dbReference type="GO" id="GO:0005789">
    <property type="term" value="C:endoplasmic reticulum membrane"/>
    <property type="evidence" value="ECO:0007669"/>
    <property type="project" value="UniProtKB-SubCell"/>
</dbReference>